<organism evidence="10 11">
    <name type="scientific">Micromonospora avicenniae</name>
    <dbReference type="NCBI Taxonomy" id="1198245"/>
    <lineage>
        <taxon>Bacteria</taxon>
        <taxon>Bacillati</taxon>
        <taxon>Actinomycetota</taxon>
        <taxon>Actinomycetes</taxon>
        <taxon>Micromonosporales</taxon>
        <taxon>Micromonosporaceae</taxon>
        <taxon>Micromonospora</taxon>
    </lineage>
</organism>
<keyword evidence="4" id="KW-0597">Phosphoprotein</keyword>
<dbReference type="Pfam" id="PF02518">
    <property type="entry name" value="HATPase_c"/>
    <property type="match status" value="1"/>
</dbReference>
<dbReference type="InterPro" id="IPR005467">
    <property type="entry name" value="His_kinase_dom"/>
</dbReference>
<dbReference type="SMART" id="SM00387">
    <property type="entry name" value="HATPase_c"/>
    <property type="match status" value="1"/>
</dbReference>
<dbReference type="SUPFAM" id="SSF55785">
    <property type="entry name" value="PYP-like sensor domain (PAS domain)"/>
    <property type="match status" value="1"/>
</dbReference>
<evidence type="ECO:0000256" key="1">
    <source>
        <dbReference type="ARBA" id="ARBA00000085"/>
    </source>
</evidence>
<name>A0A1N6TJR6_9ACTN</name>
<dbReference type="PROSITE" id="PS50112">
    <property type="entry name" value="PAS"/>
    <property type="match status" value="1"/>
</dbReference>
<evidence type="ECO:0000256" key="4">
    <source>
        <dbReference type="ARBA" id="ARBA00022553"/>
    </source>
</evidence>
<dbReference type="InterPro" id="IPR003594">
    <property type="entry name" value="HATPase_dom"/>
</dbReference>
<evidence type="ECO:0000259" key="9">
    <source>
        <dbReference type="PROSITE" id="PS50112"/>
    </source>
</evidence>
<dbReference type="RefSeq" id="WP_076468353.1">
    <property type="nucleotide sequence ID" value="NZ_FTNF01000003.1"/>
</dbReference>
<dbReference type="Pfam" id="PF00512">
    <property type="entry name" value="HisKA"/>
    <property type="match status" value="1"/>
</dbReference>
<dbReference type="InterPro" id="IPR050736">
    <property type="entry name" value="Sensor_HK_Regulatory"/>
</dbReference>
<dbReference type="SUPFAM" id="SSF47384">
    <property type="entry name" value="Homodimeric domain of signal transducing histidine kinase"/>
    <property type="match status" value="1"/>
</dbReference>
<reference evidence="10 11" key="1">
    <citation type="submission" date="2017-01" db="EMBL/GenBank/DDBJ databases">
        <authorList>
            <person name="Mah S.A."/>
            <person name="Swanson W.J."/>
            <person name="Moy G.W."/>
            <person name="Vacquier V.D."/>
        </authorList>
    </citation>
    <scope>NUCLEOTIDE SEQUENCE [LARGE SCALE GENOMIC DNA]</scope>
    <source>
        <strain evidence="10 11">DSM 45758</strain>
    </source>
</reference>
<dbReference type="STRING" id="1198245.SAMN05444858_1036"/>
<dbReference type="Gene3D" id="1.10.287.130">
    <property type="match status" value="1"/>
</dbReference>
<dbReference type="PANTHER" id="PTHR43711:SF1">
    <property type="entry name" value="HISTIDINE KINASE 1"/>
    <property type="match status" value="1"/>
</dbReference>
<dbReference type="InterPro" id="IPR036097">
    <property type="entry name" value="HisK_dim/P_sf"/>
</dbReference>
<dbReference type="InterPro" id="IPR036890">
    <property type="entry name" value="HATPase_C_sf"/>
</dbReference>
<dbReference type="Gene3D" id="3.30.450.20">
    <property type="entry name" value="PAS domain"/>
    <property type="match status" value="1"/>
</dbReference>
<dbReference type="InterPro" id="IPR003661">
    <property type="entry name" value="HisK_dim/P_dom"/>
</dbReference>
<dbReference type="InterPro" id="IPR013767">
    <property type="entry name" value="PAS_fold"/>
</dbReference>
<dbReference type="PROSITE" id="PS50109">
    <property type="entry name" value="HIS_KIN"/>
    <property type="match status" value="1"/>
</dbReference>
<gene>
    <name evidence="10" type="ORF">SAMN05444858_1036</name>
</gene>
<dbReference type="EC" id="2.7.13.3" evidence="3"/>
<sequence>MPERIDFAALIAGHTVVIEMINSGDAGLPVLTQLLRVAQPALGAAATAFVEFGPTGGRVISATGAAEWTVGRPLPANDPATVCLLSGPRVQQIRTDQLAGTFPGELADRGLRRMVVSRAEIGGHTVGSLHVIYADDSDEPDDDHHAVIAYLASCIAHMYGDQTGLPVHGDGPVVAALADGLAVVDRDGRVRLWNPAAAQVTGQTAAQALSRPLPFPVPPSGQVLDHRLPDGRWLRITSGDVPGLGALRVVTFRDITDQQRRDHERDLFVAVTSHELRTPVTVIKGYADTLTDHWESLTDADRRQAARVIGQRSNELARLLDRLLSSAAEAGPGDEPPTPFDLGDALRAAAGDLPAELRHRITLDLPADLPKALGHRPSLATVLTELATNAGKYSAPGSPVEISARPDGQMVSFRVSDRGIGIRPEHVERAFDRFWQGESGDRRGYPGAGLGLYLVRRIVEQQNGWVSLRPRAGGGTVAEVRLPRG</sequence>
<dbReference type="GO" id="GO:0000155">
    <property type="term" value="F:phosphorelay sensor kinase activity"/>
    <property type="evidence" value="ECO:0007669"/>
    <property type="project" value="InterPro"/>
</dbReference>
<keyword evidence="7" id="KW-0902">Two-component regulatory system</keyword>
<dbReference type="EMBL" id="FTNF01000003">
    <property type="protein sequence ID" value="SIQ53497.1"/>
    <property type="molecule type" value="Genomic_DNA"/>
</dbReference>
<dbReference type="CDD" id="cd00130">
    <property type="entry name" value="PAS"/>
    <property type="match status" value="1"/>
</dbReference>
<dbReference type="SUPFAM" id="SSF55874">
    <property type="entry name" value="ATPase domain of HSP90 chaperone/DNA topoisomerase II/histidine kinase"/>
    <property type="match status" value="1"/>
</dbReference>
<evidence type="ECO:0000313" key="11">
    <source>
        <dbReference type="Proteomes" id="UP000186004"/>
    </source>
</evidence>
<dbReference type="Gene3D" id="3.30.565.10">
    <property type="entry name" value="Histidine kinase-like ATPase, C-terminal domain"/>
    <property type="match status" value="1"/>
</dbReference>
<dbReference type="GO" id="GO:0006355">
    <property type="term" value="P:regulation of DNA-templated transcription"/>
    <property type="evidence" value="ECO:0007669"/>
    <property type="project" value="InterPro"/>
</dbReference>
<dbReference type="Proteomes" id="UP000186004">
    <property type="component" value="Unassembled WGS sequence"/>
</dbReference>
<evidence type="ECO:0000313" key="10">
    <source>
        <dbReference type="EMBL" id="SIQ53497.1"/>
    </source>
</evidence>
<proteinExistence type="predicted"/>
<dbReference type="InterPro" id="IPR004358">
    <property type="entry name" value="Sig_transdc_His_kin-like_C"/>
</dbReference>
<comment type="subcellular location">
    <subcellularLocation>
        <location evidence="2">Cell membrane</location>
    </subcellularLocation>
</comment>
<dbReference type="CDD" id="cd00082">
    <property type="entry name" value="HisKA"/>
    <property type="match status" value="1"/>
</dbReference>
<evidence type="ECO:0000256" key="7">
    <source>
        <dbReference type="ARBA" id="ARBA00023012"/>
    </source>
</evidence>
<dbReference type="PANTHER" id="PTHR43711">
    <property type="entry name" value="TWO-COMPONENT HISTIDINE KINASE"/>
    <property type="match status" value="1"/>
</dbReference>
<accession>A0A1N6TJR6</accession>
<keyword evidence="5" id="KW-0808">Transferase</keyword>
<evidence type="ECO:0000256" key="3">
    <source>
        <dbReference type="ARBA" id="ARBA00012438"/>
    </source>
</evidence>
<evidence type="ECO:0000259" key="8">
    <source>
        <dbReference type="PROSITE" id="PS50109"/>
    </source>
</evidence>
<evidence type="ECO:0000256" key="5">
    <source>
        <dbReference type="ARBA" id="ARBA00022679"/>
    </source>
</evidence>
<comment type="catalytic activity">
    <reaction evidence="1">
        <text>ATP + protein L-histidine = ADP + protein N-phospho-L-histidine.</text>
        <dbReference type="EC" id="2.7.13.3"/>
    </reaction>
</comment>
<dbReference type="InterPro" id="IPR000014">
    <property type="entry name" value="PAS"/>
</dbReference>
<feature type="domain" description="Histidine kinase" evidence="8">
    <location>
        <begin position="271"/>
        <end position="485"/>
    </location>
</feature>
<evidence type="ECO:0000256" key="2">
    <source>
        <dbReference type="ARBA" id="ARBA00004236"/>
    </source>
</evidence>
<keyword evidence="6 10" id="KW-0418">Kinase</keyword>
<dbReference type="GO" id="GO:0005886">
    <property type="term" value="C:plasma membrane"/>
    <property type="evidence" value="ECO:0007669"/>
    <property type="project" value="UniProtKB-SubCell"/>
</dbReference>
<dbReference type="AlphaFoldDB" id="A0A1N6TJR6"/>
<dbReference type="SMART" id="SM00388">
    <property type="entry name" value="HisKA"/>
    <property type="match status" value="1"/>
</dbReference>
<feature type="domain" description="PAS" evidence="9">
    <location>
        <begin position="173"/>
        <end position="211"/>
    </location>
</feature>
<dbReference type="OrthoDB" id="9757990at2"/>
<keyword evidence="11" id="KW-1185">Reference proteome</keyword>
<dbReference type="PRINTS" id="PR00344">
    <property type="entry name" value="BCTRLSENSOR"/>
</dbReference>
<dbReference type="Pfam" id="PF00989">
    <property type="entry name" value="PAS"/>
    <property type="match status" value="1"/>
</dbReference>
<protein>
    <recommendedName>
        <fullName evidence="3">histidine kinase</fullName>
        <ecNumber evidence="3">2.7.13.3</ecNumber>
    </recommendedName>
</protein>
<dbReference type="InterPro" id="IPR035965">
    <property type="entry name" value="PAS-like_dom_sf"/>
</dbReference>
<evidence type="ECO:0000256" key="6">
    <source>
        <dbReference type="ARBA" id="ARBA00022777"/>
    </source>
</evidence>